<evidence type="ECO:0000256" key="7">
    <source>
        <dbReference type="ARBA" id="ARBA00023141"/>
    </source>
</evidence>
<dbReference type="PANTHER" id="PTHR22854:SF2">
    <property type="entry name" value="INDOLE-3-GLYCEROL-PHOSPHATE SYNTHASE"/>
    <property type="match status" value="1"/>
</dbReference>
<dbReference type="OrthoDB" id="9804217at2"/>
<dbReference type="GO" id="GO:0000162">
    <property type="term" value="P:L-tryptophan biosynthetic process"/>
    <property type="evidence" value="ECO:0007669"/>
    <property type="project" value="UniProtKB-UniRule"/>
</dbReference>
<name>A0A0Q3T8N8_9BACI</name>
<keyword evidence="10" id="KW-0175">Coiled coil</keyword>
<keyword evidence="5 9" id="KW-0210">Decarboxylase</keyword>
<evidence type="ECO:0000256" key="4">
    <source>
        <dbReference type="ARBA" id="ARBA00022605"/>
    </source>
</evidence>
<dbReference type="PROSITE" id="PS00614">
    <property type="entry name" value="IGPS"/>
    <property type="match status" value="1"/>
</dbReference>
<dbReference type="HAMAP" id="MF_00134_A">
    <property type="entry name" value="IGPS_A"/>
    <property type="match status" value="1"/>
</dbReference>
<dbReference type="HAMAP" id="MF_00134_B">
    <property type="entry name" value="IGPS_B"/>
    <property type="match status" value="1"/>
</dbReference>
<dbReference type="GO" id="GO:0004640">
    <property type="term" value="F:phosphoribosylanthranilate isomerase activity"/>
    <property type="evidence" value="ECO:0007669"/>
    <property type="project" value="TreeGrafter"/>
</dbReference>
<dbReference type="InterPro" id="IPR045186">
    <property type="entry name" value="Indole-3-glycerol_P_synth"/>
</dbReference>
<keyword evidence="8 9" id="KW-0456">Lyase</keyword>
<dbReference type="PANTHER" id="PTHR22854">
    <property type="entry name" value="TRYPTOPHAN BIOSYNTHESIS PROTEIN"/>
    <property type="match status" value="1"/>
</dbReference>
<dbReference type="EMBL" id="LJJC01000015">
    <property type="protein sequence ID" value="KQL50334.1"/>
    <property type="molecule type" value="Genomic_DNA"/>
</dbReference>
<protein>
    <recommendedName>
        <fullName evidence="9">Indole-3-glycerol phosphate synthase</fullName>
        <shortName evidence="9">IGPS</shortName>
        <ecNumber evidence="9">4.1.1.48</ecNumber>
    </recommendedName>
</protein>
<evidence type="ECO:0000256" key="5">
    <source>
        <dbReference type="ARBA" id="ARBA00022793"/>
    </source>
</evidence>
<accession>A0A0Q3T8N8</accession>
<evidence type="ECO:0000256" key="9">
    <source>
        <dbReference type="HAMAP-Rule" id="MF_00134"/>
    </source>
</evidence>
<dbReference type="InterPro" id="IPR001468">
    <property type="entry name" value="Indole-3-GlycerolPSynthase_CS"/>
</dbReference>
<dbReference type="FunFam" id="3.20.20.70:FF:000024">
    <property type="entry name" value="Indole-3-glycerol phosphate synthase"/>
    <property type="match status" value="1"/>
</dbReference>
<dbReference type="InterPro" id="IPR011060">
    <property type="entry name" value="RibuloseP-bd_barrel"/>
</dbReference>
<dbReference type="AlphaFoldDB" id="A0A0Q3T8N8"/>
<keyword evidence="13" id="KW-1185">Reference proteome</keyword>
<comment type="catalytic activity">
    <reaction evidence="1 9">
        <text>1-(2-carboxyphenylamino)-1-deoxy-D-ribulose 5-phosphate + H(+) = (1S,2R)-1-C-(indol-3-yl)glycerol 3-phosphate + CO2 + H2O</text>
        <dbReference type="Rhea" id="RHEA:23476"/>
        <dbReference type="ChEBI" id="CHEBI:15377"/>
        <dbReference type="ChEBI" id="CHEBI:15378"/>
        <dbReference type="ChEBI" id="CHEBI:16526"/>
        <dbReference type="ChEBI" id="CHEBI:58613"/>
        <dbReference type="ChEBI" id="CHEBI:58866"/>
        <dbReference type="EC" id="4.1.1.48"/>
    </reaction>
</comment>
<sequence length="258" mass="29080">MSFLSNILIEKEKEVQLLKQQYQQHGRRKTEQEKSMYQTFMESKTMNIIAEIKRASPSKGEINVGINPVEQAQAYAKYGAKAISVLTDSAFFKGSIEDLGAVRNAVDFPILCKDFIIEEIQIDRAKEYGANVILLIAAALPKHRLSELYEYAYSKDLEVLLEVHNETELMIALEIGANIIGINNRDLKTFTVDLSVTERLAKLVDRDDILLIGESGIRNREDVERMMHAGVKGVLVGETLMRSDNLKDTLADLKIAFN</sequence>
<dbReference type="SUPFAM" id="SSF51366">
    <property type="entry name" value="Ribulose-phoshate binding barrel"/>
    <property type="match status" value="1"/>
</dbReference>
<evidence type="ECO:0000256" key="10">
    <source>
        <dbReference type="SAM" id="Coils"/>
    </source>
</evidence>
<evidence type="ECO:0000313" key="13">
    <source>
        <dbReference type="Proteomes" id="UP000051888"/>
    </source>
</evidence>
<evidence type="ECO:0000256" key="8">
    <source>
        <dbReference type="ARBA" id="ARBA00023239"/>
    </source>
</evidence>
<evidence type="ECO:0000259" key="11">
    <source>
        <dbReference type="Pfam" id="PF00218"/>
    </source>
</evidence>
<comment type="similarity">
    <text evidence="3 9">Belongs to the TrpC family.</text>
</comment>
<feature type="coiled-coil region" evidence="10">
    <location>
        <begin position="1"/>
        <end position="28"/>
    </location>
</feature>
<keyword evidence="4 9" id="KW-0028">Amino-acid biosynthesis</keyword>
<keyword evidence="6 9" id="KW-0822">Tryptophan biosynthesis</keyword>
<evidence type="ECO:0000256" key="3">
    <source>
        <dbReference type="ARBA" id="ARBA00008737"/>
    </source>
</evidence>
<evidence type="ECO:0000313" key="12">
    <source>
        <dbReference type="EMBL" id="KQL50334.1"/>
    </source>
</evidence>
<dbReference type="CDD" id="cd00331">
    <property type="entry name" value="IGPS"/>
    <property type="match status" value="1"/>
</dbReference>
<dbReference type="PATRIC" id="fig|157838.3.peg.4803"/>
<keyword evidence="7 9" id="KW-0057">Aromatic amino acid biosynthesis</keyword>
<dbReference type="NCBIfam" id="NF001377">
    <property type="entry name" value="PRK00278.2-4"/>
    <property type="match status" value="1"/>
</dbReference>
<reference evidence="12 13" key="1">
    <citation type="submission" date="2015-09" db="EMBL/GenBank/DDBJ databases">
        <title>Genome sequencing project for genomic taxonomy and phylogenomics of Bacillus-like bacteria.</title>
        <authorList>
            <person name="Liu B."/>
            <person name="Wang J."/>
            <person name="Zhu Y."/>
            <person name="Liu G."/>
            <person name="Chen Q."/>
            <person name="Chen Z."/>
            <person name="Lan J."/>
            <person name="Che J."/>
            <person name="Ge C."/>
            <person name="Shi H."/>
            <person name="Pan Z."/>
            <person name="Liu X."/>
        </authorList>
    </citation>
    <scope>NUCLEOTIDE SEQUENCE [LARGE SCALE GENOMIC DNA]</scope>
    <source>
        <strain evidence="12 13">LMG 18435</strain>
    </source>
</reference>
<dbReference type="InterPro" id="IPR013785">
    <property type="entry name" value="Aldolase_TIM"/>
</dbReference>
<comment type="caution">
    <text evidence="12">The sequence shown here is derived from an EMBL/GenBank/DDBJ whole genome shotgun (WGS) entry which is preliminary data.</text>
</comment>
<dbReference type="UniPathway" id="UPA00035">
    <property type="reaction ID" value="UER00043"/>
</dbReference>
<gene>
    <name evidence="9" type="primary">trpC</name>
    <name evidence="12" type="ORF">AN964_21920</name>
</gene>
<dbReference type="Proteomes" id="UP000051888">
    <property type="component" value="Unassembled WGS sequence"/>
</dbReference>
<evidence type="ECO:0000256" key="1">
    <source>
        <dbReference type="ARBA" id="ARBA00001633"/>
    </source>
</evidence>
<feature type="domain" description="Indole-3-glycerol phosphate synthase" evidence="11">
    <location>
        <begin position="5"/>
        <end position="252"/>
    </location>
</feature>
<dbReference type="GO" id="GO:0004425">
    <property type="term" value="F:indole-3-glycerol-phosphate synthase activity"/>
    <property type="evidence" value="ECO:0007669"/>
    <property type="project" value="UniProtKB-UniRule"/>
</dbReference>
<dbReference type="STRING" id="157838.AN964_21920"/>
<dbReference type="InterPro" id="IPR013798">
    <property type="entry name" value="Indole-3-glycerol_P_synth_dom"/>
</dbReference>
<evidence type="ECO:0000256" key="2">
    <source>
        <dbReference type="ARBA" id="ARBA00004696"/>
    </source>
</evidence>
<dbReference type="EC" id="4.1.1.48" evidence="9"/>
<dbReference type="Gene3D" id="3.20.20.70">
    <property type="entry name" value="Aldolase class I"/>
    <property type="match status" value="1"/>
</dbReference>
<comment type="pathway">
    <text evidence="2 9">Amino-acid biosynthesis; L-tryptophan biosynthesis; L-tryptophan from chorismate: step 4/5.</text>
</comment>
<dbReference type="RefSeq" id="WP_055741933.1">
    <property type="nucleotide sequence ID" value="NZ_JAAIWL010000038.1"/>
</dbReference>
<proteinExistence type="inferred from homology"/>
<dbReference type="Pfam" id="PF00218">
    <property type="entry name" value="IGPS"/>
    <property type="match status" value="1"/>
</dbReference>
<organism evidence="12 13">
    <name type="scientific">Heyndrickxia shackletonii</name>
    <dbReference type="NCBI Taxonomy" id="157838"/>
    <lineage>
        <taxon>Bacteria</taxon>
        <taxon>Bacillati</taxon>
        <taxon>Bacillota</taxon>
        <taxon>Bacilli</taxon>
        <taxon>Bacillales</taxon>
        <taxon>Bacillaceae</taxon>
        <taxon>Heyndrickxia</taxon>
    </lineage>
</organism>
<evidence type="ECO:0000256" key="6">
    <source>
        <dbReference type="ARBA" id="ARBA00022822"/>
    </source>
</evidence>
<dbReference type="NCBIfam" id="NF001371">
    <property type="entry name" value="PRK00278.1-3"/>
    <property type="match status" value="1"/>
</dbReference>